<dbReference type="Pfam" id="PF11968">
    <property type="entry name" value="Bmt2"/>
    <property type="match status" value="1"/>
</dbReference>
<dbReference type="InterPro" id="IPR021867">
    <property type="entry name" value="Bmt2/SAMTOR"/>
</dbReference>
<evidence type="ECO:0000256" key="4">
    <source>
        <dbReference type="HAMAP-Rule" id="MF_03044"/>
    </source>
</evidence>
<dbReference type="HAMAP" id="MF_03044">
    <property type="entry name" value="BMT2"/>
    <property type="match status" value="1"/>
</dbReference>
<feature type="region of interest" description="Disordered" evidence="5">
    <location>
        <begin position="1"/>
        <end position="39"/>
    </location>
</feature>
<keyword evidence="7" id="KW-1185">Reference proteome</keyword>
<evidence type="ECO:0000313" key="6">
    <source>
        <dbReference type="EMBL" id="KAJ2905602.1"/>
    </source>
</evidence>
<comment type="similarity">
    <text evidence="4">Belongs to the BMT2 family.</text>
</comment>
<proteinExistence type="inferred from homology"/>
<dbReference type="PANTHER" id="PTHR21008">
    <property type="entry name" value="S-ADENOSYLMETHIONINE SENSOR UPSTREAM OF MTORC1-RELATED"/>
    <property type="match status" value="1"/>
</dbReference>
<sequence>MGAGNRKRRKDAPKRLSHGRPPVFQKQQKTLSSKTTKTLINRHHVLEKKRKQAVLKKDQKEVDIIESELASLGGIEAYQRASLQGQRNDRGGDSSKLLMEWLRPAVDTLKRSPLRLLEVGALSTDNACSKSLCFGMERIDLNSQGEGILQQDFMARPLPRDDSERFDIISLSLVLNFVPNAKDRGKMLWRTLAFLRQPDRISPKQLGDFFPSLFLVLPAPCITNSRYTDEQQLGRIMTSLGYTKTQHKSTNKLIYYLWRRVPISLNSNIFLGRKTEIRSGASRNNFSILLDAAWPSWPVTASAAALPTQHFTDT</sequence>
<evidence type="ECO:0000256" key="5">
    <source>
        <dbReference type="SAM" id="MobiDB-lite"/>
    </source>
</evidence>
<feature type="binding site" evidence="4">
    <location>
        <position position="120"/>
    </location>
    <ligand>
        <name>S-adenosyl-L-methionine</name>
        <dbReference type="ChEBI" id="CHEBI:59789"/>
    </ligand>
</feature>
<keyword evidence="1 4" id="KW-0489">Methyltransferase</keyword>
<organism evidence="6 7">
    <name type="scientific">Zalerion maritima</name>
    <dbReference type="NCBI Taxonomy" id="339359"/>
    <lineage>
        <taxon>Eukaryota</taxon>
        <taxon>Fungi</taxon>
        <taxon>Dikarya</taxon>
        <taxon>Ascomycota</taxon>
        <taxon>Pezizomycotina</taxon>
        <taxon>Sordariomycetes</taxon>
        <taxon>Lulworthiomycetidae</taxon>
        <taxon>Lulworthiales</taxon>
        <taxon>Lulworthiaceae</taxon>
        <taxon>Zalerion</taxon>
    </lineage>
</organism>
<comment type="subcellular location">
    <subcellularLocation>
        <location evidence="4">Nucleus</location>
        <location evidence="4">Nucleolus</location>
    </subcellularLocation>
</comment>
<comment type="caution">
    <text evidence="6">The sequence shown here is derived from an EMBL/GenBank/DDBJ whole genome shotgun (WGS) entry which is preliminary data.</text>
</comment>
<dbReference type="GO" id="GO:0005730">
    <property type="term" value="C:nucleolus"/>
    <property type="evidence" value="ECO:0007669"/>
    <property type="project" value="UniProtKB-SubCell"/>
</dbReference>
<comment type="function">
    <text evidence="4">S-adenosyl-L-methionine-dependent methyltransferase that specifically methylates the N(1) position of an adenine present in helix 65 in 25S rRNA.</text>
</comment>
<dbReference type="Proteomes" id="UP001201980">
    <property type="component" value="Unassembled WGS sequence"/>
</dbReference>
<evidence type="ECO:0000256" key="3">
    <source>
        <dbReference type="ARBA" id="ARBA00022691"/>
    </source>
</evidence>
<dbReference type="EMBL" id="JAKWBI020000028">
    <property type="protein sequence ID" value="KAJ2905602.1"/>
    <property type="molecule type" value="Genomic_DNA"/>
</dbReference>
<evidence type="ECO:0000256" key="1">
    <source>
        <dbReference type="ARBA" id="ARBA00022603"/>
    </source>
</evidence>
<keyword evidence="3 4" id="KW-0949">S-adenosyl-L-methionine</keyword>
<accession>A0AAD5RY99</accession>
<keyword evidence="2 4" id="KW-0808">Transferase</keyword>
<keyword evidence="4" id="KW-0539">Nucleus</keyword>
<feature type="compositionally biased region" description="Basic residues" evidence="5">
    <location>
        <begin position="1"/>
        <end position="18"/>
    </location>
</feature>
<dbReference type="EC" id="2.1.1.-" evidence="4"/>
<evidence type="ECO:0000256" key="2">
    <source>
        <dbReference type="ARBA" id="ARBA00022679"/>
    </source>
</evidence>
<reference evidence="6" key="1">
    <citation type="submission" date="2022-07" db="EMBL/GenBank/DDBJ databases">
        <title>Draft genome sequence of Zalerion maritima ATCC 34329, a (micro)plastics degrading marine fungus.</title>
        <authorList>
            <person name="Paco A."/>
            <person name="Goncalves M.F.M."/>
            <person name="Rocha-Santos T.A.P."/>
            <person name="Alves A."/>
        </authorList>
    </citation>
    <scope>NUCLEOTIDE SEQUENCE</scope>
    <source>
        <strain evidence="6">ATCC 34329</strain>
    </source>
</reference>
<protein>
    <recommendedName>
        <fullName evidence="4">25S rRNA adenine-N(1) methyltransferase</fullName>
        <ecNumber evidence="4">2.1.1.-</ecNumber>
    </recommendedName>
</protein>
<name>A0AAD5RY99_9PEZI</name>
<dbReference type="AlphaFoldDB" id="A0AAD5RY99"/>
<dbReference type="GO" id="GO:0016433">
    <property type="term" value="F:rRNA (adenine) methyltransferase activity"/>
    <property type="evidence" value="ECO:0007669"/>
    <property type="project" value="UniProtKB-UniRule"/>
</dbReference>
<feature type="binding site" evidence="4">
    <location>
        <position position="140"/>
    </location>
    <ligand>
        <name>S-adenosyl-L-methionine</name>
        <dbReference type="ChEBI" id="CHEBI:59789"/>
    </ligand>
</feature>
<gene>
    <name evidence="6" type="ORF">MKZ38_004896</name>
</gene>
<feature type="compositionally biased region" description="Low complexity" evidence="5">
    <location>
        <begin position="25"/>
        <end position="39"/>
    </location>
</feature>
<evidence type="ECO:0000313" key="7">
    <source>
        <dbReference type="Proteomes" id="UP001201980"/>
    </source>
</evidence>
<dbReference type="PANTHER" id="PTHR21008:SF1">
    <property type="entry name" value="25S RRNA (ADENINE(2142)-N(1))-METHYLTRANSFERASE"/>
    <property type="match status" value="1"/>
</dbReference>